<reference evidence="1 2" key="1">
    <citation type="journal article" date="2019" name="Sci. Rep.">
        <title>Comparative genomics of chytrid fungi reveal insights into the obligate biotrophic and pathogenic lifestyle of Synchytrium endobioticum.</title>
        <authorList>
            <person name="van de Vossenberg B.T.L.H."/>
            <person name="Warris S."/>
            <person name="Nguyen H.D.T."/>
            <person name="van Gent-Pelzer M.P.E."/>
            <person name="Joly D.L."/>
            <person name="van de Geest H.C."/>
            <person name="Bonants P.J.M."/>
            <person name="Smith D.S."/>
            <person name="Levesque C.A."/>
            <person name="van der Lee T.A.J."/>
        </authorList>
    </citation>
    <scope>NUCLEOTIDE SEQUENCE [LARGE SCALE GENOMIC DNA]</scope>
    <source>
        <strain evidence="1 2">JEL517</strain>
    </source>
</reference>
<dbReference type="PANTHER" id="PTHR43845:SF1">
    <property type="entry name" value="BLR5969 PROTEIN"/>
    <property type="match status" value="1"/>
</dbReference>
<dbReference type="OrthoDB" id="2140858at2759"/>
<sequence length="524" mass="58485">MTVTKPELAVGSLTRFVNTSIDNGLIEEDGRTEPEALKERVLELLNYSILNIPAYATAVKALNVPTIQTWSDFKESMPFLDKKNFINVYPLNERCVNGDMSRFDFLHVSSGSGGVPTLWGRFSNDELVIAARFEQIMHDSFLCHKRKTLAMICFPLGTWVGGLFTTVCMRYLAMKGYPITLVCPGNDVAEILRVSKMLCPMFEQTVVLGYPPFCKTFIDAGRGQGIPWQSYNLKMVFAGEVFSEEWRNLVATRAGIKSPKSDIHSIYGTADAGVLACESVLSTHIRGWLASNPAIAKELFQRDRLPSLMQYDPFCRFMEMTHENTIAFTTVPPKASTEEGGLEAVIAPLIRYSIGDSGNIMSFDDMIKFCMDRGFDALRAVGSMSADLQTIRKLPFVWVFGRAFWTVSLYGANVYVDNVMVGLEQSSVSDHVTGKFVLYVAKDANEDSILAVIVELAPKAVDSDTLKSAIAASIRDELIKLNSEYGHYVPKEYQLPMVTLLPYGDPTRFKIGVKHQYIQDDLMK</sequence>
<dbReference type="SUPFAM" id="SSF56801">
    <property type="entry name" value="Acetyl-CoA synthetase-like"/>
    <property type="match status" value="1"/>
</dbReference>
<protein>
    <recommendedName>
        <fullName evidence="3">Phenylacetate-CoA ligase</fullName>
    </recommendedName>
</protein>
<evidence type="ECO:0000313" key="2">
    <source>
        <dbReference type="Proteomes" id="UP000319731"/>
    </source>
</evidence>
<dbReference type="Gene3D" id="3.40.50.12780">
    <property type="entry name" value="N-terminal domain of ligase-like"/>
    <property type="match status" value="1"/>
</dbReference>
<dbReference type="InterPro" id="IPR042099">
    <property type="entry name" value="ANL_N_sf"/>
</dbReference>
<dbReference type="AlphaFoldDB" id="A0A507CIR9"/>
<dbReference type="RefSeq" id="XP_031027769.1">
    <property type="nucleotide sequence ID" value="XM_031166222.1"/>
</dbReference>
<name>A0A507CIR9_9FUNG</name>
<proteinExistence type="predicted"/>
<dbReference type="Proteomes" id="UP000319731">
    <property type="component" value="Unassembled WGS sequence"/>
</dbReference>
<gene>
    <name evidence="1" type="ORF">SmJEL517_g00292</name>
</gene>
<evidence type="ECO:0000313" key="1">
    <source>
        <dbReference type="EMBL" id="TPX38054.1"/>
    </source>
</evidence>
<dbReference type="GeneID" id="42001519"/>
<comment type="caution">
    <text evidence="1">The sequence shown here is derived from an EMBL/GenBank/DDBJ whole genome shotgun (WGS) entry which is preliminary data.</text>
</comment>
<evidence type="ECO:0008006" key="3">
    <source>
        <dbReference type="Google" id="ProtNLM"/>
    </source>
</evidence>
<dbReference type="PANTHER" id="PTHR43845">
    <property type="entry name" value="BLR5969 PROTEIN"/>
    <property type="match status" value="1"/>
</dbReference>
<dbReference type="EMBL" id="QEAO01000001">
    <property type="protein sequence ID" value="TPX38054.1"/>
    <property type="molecule type" value="Genomic_DNA"/>
</dbReference>
<accession>A0A507CIR9</accession>
<organism evidence="1 2">
    <name type="scientific">Synchytrium microbalum</name>
    <dbReference type="NCBI Taxonomy" id="1806994"/>
    <lineage>
        <taxon>Eukaryota</taxon>
        <taxon>Fungi</taxon>
        <taxon>Fungi incertae sedis</taxon>
        <taxon>Chytridiomycota</taxon>
        <taxon>Chytridiomycota incertae sedis</taxon>
        <taxon>Chytridiomycetes</taxon>
        <taxon>Synchytriales</taxon>
        <taxon>Synchytriaceae</taxon>
        <taxon>Synchytrium</taxon>
    </lineage>
</organism>
<keyword evidence="2" id="KW-1185">Reference proteome</keyword>